<dbReference type="AlphaFoldDB" id="A0A916TT24"/>
<gene>
    <name evidence="2" type="ORF">GCM10011494_21810</name>
</gene>
<dbReference type="InterPro" id="IPR002575">
    <property type="entry name" value="Aminoglycoside_PTrfase"/>
</dbReference>
<keyword evidence="3" id="KW-1185">Reference proteome</keyword>
<dbReference type="Proteomes" id="UP000608154">
    <property type="component" value="Unassembled WGS sequence"/>
</dbReference>
<dbReference type="InterPro" id="IPR011009">
    <property type="entry name" value="Kinase-like_dom_sf"/>
</dbReference>
<dbReference type="RefSeq" id="WP_188771420.1">
    <property type="nucleotide sequence ID" value="NZ_BMHK01000013.1"/>
</dbReference>
<feature type="domain" description="Aminoglycoside phosphotransferase" evidence="1">
    <location>
        <begin position="86"/>
        <end position="296"/>
    </location>
</feature>
<evidence type="ECO:0000259" key="1">
    <source>
        <dbReference type="Pfam" id="PF01636"/>
    </source>
</evidence>
<comment type="caution">
    <text evidence="2">The sequence shown here is derived from an EMBL/GenBank/DDBJ whole genome shotgun (WGS) entry which is preliminary data.</text>
</comment>
<reference evidence="2" key="2">
    <citation type="submission" date="2020-09" db="EMBL/GenBank/DDBJ databases">
        <authorList>
            <person name="Sun Q."/>
            <person name="Zhou Y."/>
        </authorList>
    </citation>
    <scope>NUCLEOTIDE SEQUENCE</scope>
    <source>
        <strain evidence="2">CGMCC 1.15095</strain>
    </source>
</reference>
<sequence>MTAAPWLPLVPEDVTARWLGEALSGHHPGLAVERLDITDILWGTGTKMMVSVTYNAVGQGAGLPDRLCIKAGLAEHRELVKFCYQTEARFFAELAPRLPIGLPHVFYAAANDDQGVVVMEDLRTAGADICRMQKPMGRQQAAAFLDDLAALHARWWNSPALADDGELGWLMRHDPLPDEAWGDFGRGQLQPETWAHYMGLPRALAVPEACRDRETMQRALQALRRYGQGEPVCVIHGDAHLGNMYIARDGRPGFLDWQTTRRGHWAHDVAYFYISALDRLDRRTWERDLIAGYLAALVRHGVADAPDETTAWEAIRAHIVYGLFYWMVNPVEWQAEENNTATAPRFAWAAVDHHAPPIGPI</sequence>
<evidence type="ECO:0000313" key="2">
    <source>
        <dbReference type="EMBL" id="GGC02933.1"/>
    </source>
</evidence>
<dbReference type="Pfam" id="PF01636">
    <property type="entry name" value="APH"/>
    <property type="match status" value="1"/>
</dbReference>
<protein>
    <submittedName>
        <fullName evidence="2">Aminoglycoside phosphotransferase</fullName>
    </submittedName>
</protein>
<evidence type="ECO:0000313" key="3">
    <source>
        <dbReference type="Proteomes" id="UP000608154"/>
    </source>
</evidence>
<name>A0A916TT24_9SPHN</name>
<dbReference type="Gene3D" id="3.90.1200.10">
    <property type="match status" value="1"/>
</dbReference>
<dbReference type="PANTHER" id="PTHR11012">
    <property type="entry name" value="PROTEIN KINASE-LIKE DOMAIN-CONTAINING"/>
    <property type="match status" value="1"/>
</dbReference>
<organism evidence="2 3">
    <name type="scientific">Novosphingobium endophyticum</name>
    <dbReference type="NCBI Taxonomy" id="1955250"/>
    <lineage>
        <taxon>Bacteria</taxon>
        <taxon>Pseudomonadati</taxon>
        <taxon>Pseudomonadota</taxon>
        <taxon>Alphaproteobacteria</taxon>
        <taxon>Sphingomonadales</taxon>
        <taxon>Sphingomonadaceae</taxon>
        <taxon>Novosphingobium</taxon>
    </lineage>
</organism>
<dbReference type="SUPFAM" id="SSF56112">
    <property type="entry name" value="Protein kinase-like (PK-like)"/>
    <property type="match status" value="1"/>
</dbReference>
<reference evidence="2" key="1">
    <citation type="journal article" date="2014" name="Int. J. Syst. Evol. Microbiol.">
        <title>Complete genome sequence of Corynebacterium casei LMG S-19264T (=DSM 44701T), isolated from a smear-ripened cheese.</title>
        <authorList>
            <consortium name="US DOE Joint Genome Institute (JGI-PGF)"/>
            <person name="Walter F."/>
            <person name="Albersmeier A."/>
            <person name="Kalinowski J."/>
            <person name="Ruckert C."/>
        </authorList>
    </citation>
    <scope>NUCLEOTIDE SEQUENCE</scope>
    <source>
        <strain evidence="2">CGMCC 1.15095</strain>
    </source>
</reference>
<proteinExistence type="predicted"/>
<dbReference type="PANTHER" id="PTHR11012:SF30">
    <property type="entry name" value="PROTEIN KINASE-LIKE DOMAIN-CONTAINING"/>
    <property type="match status" value="1"/>
</dbReference>
<dbReference type="EMBL" id="BMHK01000013">
    <property type="protein sequence ID" value="GGC02933.1"/>
    <property type="molecule type" value="Genomic_DNA"/>
</dbReference>
<accession>A0A916TT24</accession>